<comment type="caution">
    <text evidence="6">The sequence shown here is derived from an EMBL/GenBank/DDBJ whole genome shotgun (WGS) entry which is preliminary data.</text>
</comment>
<evidence type="ECO:0000256" key="4">
    <source>
        <dbReference type="SAM" id="MobiDB-lite"/>
    </source>
</evidence>
<evidence type="ECO:0000256" key="1">
    <source>
        <dbReference type="ARBA" id="ARBA00023015"/>
    </source>
</evidence>
<feature type="domain" description="HTH marR-type" evidence="5">
    <location>
        <begin position="38"/>
        <end position="172"/>
    </location>
</feature>
<dbReference type="InterPro" id="IPR036390">
    <property type="entry name" value="WH_DNA-bd_sf"/>
</dbReference>
<dbReference type="PRINTS" id="PR00598">
    <property type="entry name" value="HTHMARR"/>
</dbReference>
<dbReference type="RefSeq" id="WP_084267414.1">
    <property type="nucleotide sequence ID" value="NZ_JAXOJX010000023.1"/>
</dbReference>
<dbReference type="InterPro" id="IPR036388">
    <property type="entry name" value="WH-like_DNA-bd_sf"/>
</dbReference>
<dbReference type="SMART" id="SM00347">
    <property type="entry name" value="HTH_MARR"/>
    <property type="match status" value="1"/>
</dbReference>
<evidence type="ECO:0000256" key="2">
    <source>
        <dbReference type="ARBA" id="ARBA00023125"/>
    </source>
</evidence>
<feature type="region of interest" description="Disordered" evidence="4">
    <location>
        <begin position="1"/>
        <end position="22"/>
    </location>
</feature>
<proteinExistence type="predicted"/>
<organism evidence="6 7">
    <name type="scientific">Azohydromonas lata</name>
    <dbReference type="NCBI Taxonomy" id="45677"/>
    <lineage>
        <taxon>Bacteria</taxon>
        <taxon>Pseudomonadati</taxon>
        <taxon>Pseudomonadota</taxon>
        <taxon>Betaproteobacteria</taxon>
        <taxon>Burkholderiales</taxon>
        <taxon>Sphaerotilaceae</taxon>
        <taxon>Azohydromonas</taxon>
    </lineage>
</organism>
<keyword evidence="1" id="KW-0805">Transcription regulation</keyword>
<dbReference type="SUPFAM" id="SSF46785">
    <property type="entry name" value="Winged helix' DNA-binding domain"/>
    <property type="match status" value="1"/>
</dbReference>
<dbReference type="Gene3D" id="1.10.10.10">
    <property type="entry name" value="Winged helix-like DNA-binding domain superfamily/Winged helix DNA-binding domain"/>
    <property type="match status" value="1"/>
</dbReference>
<dbReference type="PANTHER" id="PTHR42756:SF1">
    <property type="entry name" value="TRANSCRIPTIONAL REPRESSOR OF EMRAB OPERON"/>
    <property type="match status" value="1"/>
</dbReference>
<dbReference type="EMBL" id="JAXOJX010000023">
    <property type="protein sequence ID" value="MDZ5457907.1"/>
    <property type="molecule type" value="Genomic_DNA"/>
</dbReference>
<keyword evidence="2" id="KW-0238">DNA-binding</keyword>
<dbReference type="Proteomes" id="UP001293718">
    <property type="component" value="Unassembled WGS sequence"/>
</dbReference>
<dbReference type="InterPro" id="IPR000835">
    <property type="entry name" value="HTH_MarR-typ"/>
</dbReference>
<keyword evidence="7" id="KW-1185">Reference proteome</keyword>
<sequence>MSDTDSTSAPAGPAAGAPAADAAAPSPVTFYSGGYCAQDSVGYLMRRVMQSIAQLADERLVPHGLTHGQWMPLFLLLKNKDAPVTVATLARDLNVDPGAATRMLDRLEKKAFISRCRSTEDRRVVHVSLTEEGRRVAGEVPKVLSQVLNDHLVGFSHDEWQTLLVLLRRMLVNAEALQTSAPSSLFPEDDTE</sequence>
<evidence type="ECO:0000313" key="6">
    <source>
        <dbReference type="EMBL" id="MDZ5457907.1"/>
    </source>
</evidence>
<dbReference type="PROSITE" id="PS50995">
    <property type="entry name" value="HTH_MARR_2"/>
    <property type="match status" value="1"/>
</dbReference>
<protein>
    <submittedName>
        <fullName evidence="6">MarR family transcriptional regulator</fullName>
    </submittedName>
</protein>
<reference evidence="6 7" key="1">
    <citation type="submission" date="2023-11" db="EMBL/GenBank/DDBJ databases">
        <title>Draft genome of Azohydromonas lata strain H1 (DSM1123), a polyhydroxyalkanoate producer.</title>
        <authorList>
            <person name="Traversa D."/>
            <person name="D'Addabbo P."/>
            <person name="Pazzani C."/>
            <person name="Manzari C."/>
            <person name="Chiara M."/>
            <person name="Scrascia M."/>
        </authorList>
    </citation>
    <scope>NUCLEOTIDE SEQUENCE [LARGE SCALE GENOMIC DNA]</scope>
    <source>
        <strain evidence="6 7">H1</strain>
    </source>
</reference>
<evidence type="ECO:0000313" key="7">
    <source>
        <dbReference type="Proteomes" id="UP001293718"/>
    </source>
</evidence>
<gene>
    <name evidence="6" type="ORF">SM757_15115</name>
</gene>
<name>A0ABU5IFJ9_9BURK</name>
<dbReference type="PANTHER" id="PTHR42756">
    <property type="entry name" value="TRANSCRIPTIONAL REGULATOR, MARR"/>
    <property type="match status" value="1"/>
</dbReference>
<dbReference type="Pfam" id="PF01047">
    <property type="entry name" value="MarR"/>
    <property type="match status" value="1"/>
</dbReference>
<accession>A0ABU5IFJ9</accession>
<keyword evidence="3" id="KW-0804">Transcription</keyword>
<evidence type="ECO:0000256" key="3">
    <source>
        <dbReference type="ARBA" id="ARBA00023163"/>
    </source>
</evidence>
<evidence type="ECO:0000259" key="5">
    <source>
        <dbReference type="PROSITE" id="PS50995"/>
    </source>
</evidence>